<feature type="signal peptide" evidence="2">
    <location>
        <begin position="1"/>
        <end position="19"/>
    </location>
</feature>
<evidence type="ECO:0000313" key="3">
    <source>
        <dbReference type="EMBL" id="KAF7640151.1"/>
    </source>
</evidence>
<evidence type="ECO:0000256" key="1">
    <source>
        <dbReference type="SAM" id="MobiDB-lite"/>
    </source>
</evidence>
<sequence length="364" mass="42795">MKFILIILFISLNIIIVNSTKDKNRNDDIQGSTSKQTEIKQTKEEEIESRRQDLIKWQDGDKIFNFIYVDSDTNKYCCECGYCTNTNRKKSIRAHLRRCKKAEEEGYKPKKIDPEEKEEKLIKWQKINEIFNIIKVDKDKNIYRCECGKEIAKERIDYFYRHFNTCKKAKGYKPKEPDVEGKQNLINKWKSEHAIFNLINFNGNEYYCTVCKTTNTNSNMILKCNIIKHLISCEGVKNTKYKKELQELGITNKTEQQTNVHLDQQQYTFNQNYEMFMRQQPYLFYDPSNWNAIQQIQFNEDTNTAIYNSLQEYGQQGGIHIGDDDVDTTLRLGGERGKQIQRSDPKGKGKAPLTFPTPEPDDSE</sequence>
<reference evidence="3" key="1">
    <citation type="journal article" date="2020" name="Ecol. Evol.">
        <title>Genome structure and content of the rice root-knot nematode (Meloidogyne graminicola).</title>
        <authorList>
            <person name="Phan N.T."/>
            <person name="Danchin E.G.J."/>
            <person name="Klopp C."/>
            <person name="Perfus-Barbeoch L."/>
            <person name="Kozlowski D.K."/>
            <person name="Koutsovoulos G.D."/>
            <person name="Lopez-Roques C."/>
            <person name="Bouchez O."/>
            <person name="Zahm M."/>
            <person name="Besnard G."/>
            <person name="Bellafiore S."/>
        </authorList>
    </citation>
    <scope>NUCLEOTIDE SEQUENCE</scope>
    <source>
        <strain evidence="3">VN-18</strain>
    </source>
</reference>
<evidence type="ECO:0008006" key="5">
    <source>
        <dbReference type="Google" id="ProtNLM"/>
    </source>
</evidence>
<evidence type="ECO:0000256" key="2">
    <source>
        <dbReference type="SAM" id="SignalP"/>
    </source>
</evidence>
<gene>
    <name evidence="3" type="ORF">Mgra_00000595</name>
</gene>
<comment type="caution">
    <text evidence="3">The sequence shown here is derived from an EMBL/GenBank/DDBJ whole genome shotgun (WGS) entry which is preliminary data.</text>
</comment>
<dbReference type="Proteomes" id="UP000605970">
    <property type="component" value="Unassembled WGS sequence"/>
</dbReference>
<dbReference type="EMBL" id="JABEBT010000002">
    <property type="protein sequence ID" value="KAF7640151.1"/>
    <property type="molecule type" value="Genomic_DNA"/>
</dbReference>
<feature type="chain" id="PRO_5035897121" description="BED-type domain-containing protein" evidence="2">
    <location>
        <begin position="20"/>
        <end position="364"/>
    </location>
</feature>
<proteinExistence type="predicted"/>
<evidence type="ECO:0000313" key="4">
    <source>
        <dbReference type="Proteomes" id="UP000605970"/>
    </source>
</evidence>
<organism evidence="3 4">
    <name type="scientific">Meloidogyne graminicola</name>
    <dbReference type="NCBI Taxonomy" id="189291"/>
    <lineage>
        <taxon>Eukaryota</taxon>
        <taxon>Metazoa</taxon>
        <taxon>Ecdysozoa</taxon>
        <taxon>Nematoda</taxon>
        <taxon>Chromadorea</taxon>
        <taxon>Rhabditida</taxon>
        <taxon>Tylenchina</taxon>
        <taxon>Tylenchomorpha</taxon>
        <taxon>Tylenchoidea</taxon>
        <taxon>Meloidogynidae</taxon>
        <taxon>Meloidogyninae</taxon>
        <taxon>Meloidogyne</taxon>
    </lineage>
</organism>
<keyword evidence="2" id="KW-0732">Signal</keyword>
<keyword evidence="4" id="KW-1185">Reference proteome</keyword>
<accession>A0A8T0A225</accession>
<feature type="region of interest" description="Disordered" evidence="1">
    <location>
        <begin position="324"/>
        <end position="364"/>
    </location>
</feature>
<name>A0A8T0A225_9BILA</name>
<feature type="compositionally biased region" description="Basic and acidic residues" evidence="1">
    <location>
        <begin position="333"/>
        <end position="347"/>
    </location>
</feature>
<dbReference type="AlphaFoldDB" id="A0A8T0A225"/>
<protein>
    <recommendedName>
        <fullName evidence="5">BED-type domain-containing protein</fullName>
    </recommendedName>
</protein>